<evidence type="ECO:0000259" key="8">
    <source>
        <dbReference type="PROSITE" id="PS50893"/>
    </source>
</evidence>
<keyword evidence="6 9" id="KW-0067">ATP-binding</keyword>
<evidence type="ECO:0000256" key="3">
    <source>
        <dbReference type="ARBA" id="ARBA00022448"/>
    </source>
</evidence>
<feature type="domain" description="ABC transporter" evidence="8">
    <location>
        <begin position="8"/>
        <end position="248"/>
    </location>
</feature>
<dbReference type="Pfam" id="PF08352">
    <property type="entry name" value="oligo_HPY"/>
    <property type="match status" value="2"/>
</dbReference>
<dbReference type="NCBIfam" id="TIGR01727">
    <property type="entry name" value="oligo_HPY"/>
    <property type="match status" value="1"/>
</dbReference>
<dbReference type="Proteomes" id="UP000295701">
    <property type="component" value="Unassembled WGS sequence"/>
</dbReference>
<reference evidence="9 10" key="1">
    <citation type="submission" date="2019-03" db="EMBL/GenBank/DDBJ databases">
        <title>Primorskyibacter sp. SS33 isolated from sediments.</title>
        <authorList>
            <person name="Xunke S."/>
        </authorList>
    </citation>
    <scope>NUCLEOTIDE SEQUENCE [LARGE SCALE GENOMIC DNA]</scope>
    <source>
        <strain evidence="9 10">SS33</strain>
    </source>
</reference>
<dbReference type="RefSeq" id="WP_133396471.1">
    <property type="nucleotide sequence ID" value="NZ_SNAA01000006.1"/>
</dbReference>
<dbReference type="GO" id="GO:0005524">
    <property type="term" value="F:ATP binding"/>
    <property type="evidence" value="ECO:0007669"/>
    <property type="project" value="UniProtKB-KW"/>
</dbReference>
<dbReference type="InterPro" id="IPR027417">
    <property type="entry name" value="P-loop_NTPase"/>
</dbReference>
<dbReference type="EMBL" id="SNAA01000006">
    <property type="protein sequence ID" value="TDL81193.1"/>
    <property type="molecule type" value="Genomic_DNA"/>
</dbReference>
<dbReference type="PROSITE" id="PS00211">
    <property type="entry name" value="ABC_TRANSPORTER_1"/>
    <property type="match status" value="2"/>
</dbReference>
<dbReference type="GO" id="GO:0016887">
    <property type="term" value="F:ATP hydrolysis activity"/>
    <property type="evidence" value="ECO:0007669"/>
    <property type="project" value="InterPro"/>
</dbReference>
<evidence type="ECO:0000256" key="1">
    <source>
        <dbReference type="ARBA" id="ARBA00004417"/>
    </source>
</evidence>
<sequence>MGKPVLSIRDLNVDLFRDRIAHRILHDISFDMAPGEVVALVGESGSGKSTIGLAIQGLLNALATPSISGSIKLAGQEVVDAPERSLRSLRRDRVRAISQDALSSLNPTMTIGSQMAEGANASRDTMRDWLERTGLPDPDRILGSYPHRLSGGQRQRVMIAMAMLADPALLIADEPTTALDVTVQAQILRLLRSLSHEGTAILFVTHDLGVASTLADRVLVCYRGRIVERGATPDVLHEPAHPYTRDLMSARFHLASDRTRPLPAGAVARDVPEVGLCPYLGRCGLAISVCHEEPPPKLAGAGPNHLALCHRAGIDAAAADAPADPWPEFEHEDEIALEIQGVTKSFPAGPRNWFGRRAPKKVLRGVDLTILRGECVALVGESGSGKSTILRIAAGLETADHGEVRLPDGARPQVIFQDAFSSLTPWMRIGAQIAERLPAQLGRHERRDRVAEAMSGLGLDPALAEALPSDLSGGQCQRAVVARAMINLPRLLLCDEPISAMDVSLAAQTLNLFNEIRRKKGIAMLFITHDLAAARLIADRIAVLEQGRLVEAGPAEEVISAPRHPYTRSLIAAIPRMGARNVSERAAP</sequence>
<dbReference type="InterPro" id="IPR003593">
    <property type="entry name" value="AAA+_ATPase"/>
</dbReference>
<name>A0A4R6AIJ2_9RHOB</name>
<gene>
    <name evidence="9" type="ORF">E2L08_07610</name>
</gene>
<organism evidence="9 10">
    <name type="scientific">Palleronia sediminis</name>
    <dbReference type="NCBI Taxonomy" id="2547833"/>
    <lineage>
        <taxon>Bacteria</taxon>
        <taxon>Pseudomonadati</taxon>
        <taxon>Pseudomonadota</taxon>
        <taxon>Alphaproteobacteria</taxon>
        <taxon>Rhodobacterales</taxon>
        <taxon>Roseobacteraceae</taxon>
        <taxon>Palleronia</taxon>
    </lineage>
</organism>
<evidence type="ECO:0000256" key="6">
    <source>
        <dbReference type="ARBA" id="ARBA00022840"/>
    </source>
</evidence>
<dbReference type="PANTHER" id="PTHR43297:SF2">
    <property type="entry name" value="DIPEPTIDE TRANSPORT ATP-BINDING PROTEIN DPPD"/>
    <property type="match status" value="1"/>
</dbReference>
<dbReference type="CDD" id="cd03257">
    <property type="entry name" value="ABC_NikE_OppD_transporters"/>
    <property type="match status" value="2"/>
</dbReference>
<accession>A0A4R6AIJ2</accession>
<dbReference type="GO" id="GO:0015833">
    <property type="term" value="P:peptide transport"/>
    <property type="evidence" value="ECO:0007669"/>
    <property type="project" value="InterPro"/>
</dbReference>
<evidence type="ECO:0000256" key="5">
    <source>
        <dbReference type="ARBA" id="ARBA00022741"/>
    </source>
</evidence>
<keyword evidence="4" id="KW-1003">Cell membrane</keyword>
<dbReference type="Pfam" id="PF00005">
    <property type="entry name" value="ABC_tran"/>
    <property type="match status" value="2"/>
</dbReference>
<dbReference type="SUPFAM" id="SSF52540">
    <property type="entry name" value="P-loop containing nucleoside triphosphate hydrolases"/>
    <property type="match status" value="2"/>
</dbReference>
<keyword evidence="7" id="KW-0472">Membrane</keyword>
<feature type="domain" description="ABC transporter" evidence="8">
    <location>
        <begin position="337"/>
        <end position="571"/>
    </location>
</feature>
<comment type="similarity">
    <text evidence="2">Belongs to the ABC transporter superfamily.</text>
</comment>
<evidence type="ECO:0000256" key="2">
    <source>
        <dbReference type="ARBA" id="ARBA00005417"/>
    </source>
</evidence>
<dbReference type="PANTHER" id="PTHR43297">
    <property type="entry name" value="OLIGOPEPTIDE TRANSPORT ATP-BINDING PROTEIN APPD"/>
    <property type="match status" value="1"/>
</dbReference>
<dbReference type="InterPro" id="IPR017871">
    <property type="entry name" value="ABC_transporter-like_CS"/>
</dbReference>
<evidence type="ECO:0000313" key="10">
    <source>
        <dbReference type="Proteomes" id="UP000295701"/>
    </source>
</evidence>
<protein>
    <submittedName>
        <fullName evidence="9">ABC transporter ATP-binding protein</fullName>
    </submittedName>
</protein>
<keyword evidence="3" id="KW-0813">Transport</keyword>
<dbReference type="GO" id="GO:0005886">
    <property type="term" value="C:plasma membrane"/>
    <property type="evidence" value="ECO:0007669"/>
    <property type="project" value="UniProtKB-SubCell"/>
</dbReference>
<comment type="caution">
    <text evidence="9">The sequence shown here is derived from an EMBL/GenBank/DDBJ whole genome shotgun (WGS) entry which is preliminary data.</text>
</comment>
<evidence type="ECO:0000256" key="4">
    <source>
        <dbReference type="ARBA" id="ARBA00022475"/>
    </source>
</evidence>
<keyword evidence="5" id="KW-0547">Nucleotide-binding</keyword>
<dbReference type="Gene3D" id="3.40.50.300">
    <property type="entry name" value="P-loop containing nucleotide triphosphate hydrolases"/>
    <property type="match status" value="2"/>
</dbReference>
<evidence type="ECO:0000313" key="9">
    <source>
        <dbReference type="EMBL" id="TDL81193.1"/>
    </source>
</evidence>
<dbReference type="SMART" id="SM00382">
    <property type="entry name" value="AAA"/>
    <property type="match status" value="2"/>
</dbReference>
<proteinExistence type="inferred from homology"/>
<dbReference type="AlphaFoldDB" id="A0A4R6AIJ2"/>
<dbReference type="InterPro" id="IPR003439">
    <property type="entry name" value="ABC_transporter-like_ATP-bd"/>
</dbReference>
<dbReference type="OrthoDB" id="8036461at2"/>
<dbReference type="InterPro" id="IPR013563">
    <property type="entry name" value="Oligopep_ABC_C"/>
</dbReference>
<dbReference type="PROSITE" id="PS50893">
    <property type="entry name" value="ABC_TRANSPORTER_2"/>
    <property type="match status" value="2"/>
</dbReference>
<dbReference type="InterPro" id="IPR050388">
    <property type="entry name" value="ABC_Ni/Peptide_Import"/>
</dbReference>
<evidence type="ECO:0000256" key="7">
    <source>
        <dbReference type="ARBA" id="ARBA00023136"/>
    </source>
</evidence>
<comment type="subcellular location">
    <subcellularLocation>
        <location evidence="1">Cell inner membrane</location>
        <topology evidence="1">Peripheral membrane protein</topology>
    </subcellularLocation>
</comment>
<keyword evidence="10" id="KW-1185">Reference proteome</keyword>